<accession>A0A4Y8SMI9</accession>
<feature type="domain" description="PhnB-like" evidence="1">
    <location>
        <begin position="12"/>
        <end position="97"/>
    </location>
</feature>
<comment type="caution">
    <text evidence="2">The sequence shown here is derived from an EMBL/GenBank/DDBJ whole genome shotgun (WGS) entry which is preliminary data.</text>
</comment>
<dbReference type="OrthoDB" id="9795306at2"/>
<dbReference type="InterPro" id="IPR029068">
    <property type="entry name" value="Glyas_Bleomycin-R_OHBP_Dase"/>
</dbReference>
<proteinExistence type="predicted"/>
<organism evidence="2 3">
    <name type="scientific">Mucilaginibacter psychrotolerans</name>
    <dbReference type="NCBI Taxonomy" id="1524096"/>
    <lineage>
        <taxon>Bacteria</taxon>
        <taxon>Pseudomonadati</taxon>
        <taxon>Bacteroidota</taxon>
        <taxon>Sphingobacteriia</taxon>
        <taxon>Sphingobacteriales</taxon>
        <taxon>Sphingobacteriaceae</taxon>
        <taxon>Mucilaginibacter</taxon>
    </lineage>
</organism>
<gene>
    <name evidence="2" type="ORF">E2R66_02475</name>
</gene>
<dbReference type="RefSeq" id="WP_133226695.1">
    <property type="nucleotide sequence ID" value="NZ_SOZE01000002.1"/>
</dbReference>
<dbReference type="PANTHER" id="PTHR33990:SF1">
    <property type="entry name" value="PROTEIN YJDN"/>
    <property type="match status" value="1"/>
</dbReference>
<keyword evidence="3" id="KW-1185">Reference proteome</keyword>
<name>A0A4Y8SMI9_9SPHI</name>
<dbReference type="AlphaFoldDB" id="A0A4Y8SMI9"/>
<sequence length="102" mass="11067">MGESPMEEMFPASHQDKILHATLESADFTLNGTDLPGNNQAIGSGNIRLMISCPTKNEMQSIFDKLSEGGKVTHPIMEFFAGAMGNLTDKFGVNWGVFSAEK</sequence>
<evidence type="ECO:0000313" key="2">
    <source>
        <dbReference type="EMBL" id="TFF40138.1"/>
    </source>
</evidence>
<reference evidence="2 3" key="1">
    <citation type="journal article" date="2017" name="Int. J. Syst. Evol. Microbiol.">
        <title>Mucilaginibacterpsychrotolerans sp. nov., isolated from peatlands.</title>
        <authorList>
            <person name="Deng Y."/>
            <person name="Shen L."/>
            <person name="Xu B."/>
            <person name="Liu Y."/>
            <person name="Gu Z."/>
            <person name="Liu H."/>
            <person name="Zhou Y."/>
        </authorList>
    </citation>
    <scope>NUCLEOTIDE SEQUENCE [LARGE SCALE GENOMIC DNA]</scope>
    <source>
        <strain evidence="2 3">NH7-4</strain>
    </source>
</reference>
<dbReference type="EMBL" id="SOZE01000002">
    <property type="protein sequence ID" value="TFF40138.1"/>
    <property type="molecule type" value="Genomic_DNA"/>
</dbReference>
<dbReference type="InterPro" id="IPR028973">
    <property type="entry name" value="PhnB-like"/>
</dbReference>
<dbReference type="Gene3D" id="3.10.180.10">
    <property type="entry name" value="2,3-Dihydroxybiphenyl 1,2-Dioxygenase, domain 1"/>
    <property type="match status" value="1"/>
</dbReference>
<dbReference type="PANTHER" id="PTHR33990">
    <property type="entry name" value="PROTEIN YJDN-RELATED"/>
    <property type="match status" value="1"/>
</dbReference>
<dbReference type="Pfam" id="PF06983">
    <property type="entry name" value="3-dmu-9_3-mt"/>
    <property type="match status" value="1"/>
</dbReference>
<evidence type="ECO:0000259" key="1">
    <source>
        <dbReference type="Pfam" id="PF06983"/>
    </source>
</evidence>
<protein>
    <submittedName>
        <fullName evidence="2">VOC family protein</fullName>
    </submittedName>
</protein>
<dbReference type="Proteomes" id="UP000297540">
    <property type="component" value="Unassembled WGS sequence"/>
</dbReference>
<dbReference type="SUPFAM" id="SSF54593">
    <property type="entry name" value="Glyoxalase/Bleomycin resistance protein/Dihydroxybiphenyl dioxygenase"/>
    <property type="match status" value="1"/>
</dbReference>
<evidence type="ECO:0000313" key="3">
    <source>
        <dbReference type="Proteomes" id="UP000297540"/>
    </source>
</evidence>